<feature type="compositionally biased region" description="Low complexity" evidence="1">
    <location>
        <begin position="42"/>
        <end position="53"/>
    </location>
</feature>
<protein>
    <recommendedName>
        <fullName evidence="4">Lipoprotein</fullName>
    </recommendedName>
</protein>
<gene>
    <name evidence="2" type="ORF">F950_00197</name>
</gene>
<evidence type="ECO:0000313" key="3">
    <source>
        <dbReference type="Proteomes" id="UP000018433"/>
    </source>
</evidence>
<sequence length="203" mass="22615">MNKQYGILWLVGVFSACSPQAPSTTQNTAPQHAAVKQETNTAQPAAHMRAQAASKPTYLVDNPTPLPEGYVVDRTYLKQPLIIDANGDGHPDAFRVLKNPNAKGLQYLFEFRLGNSKDVYYYQNDSHDYDLNVFTTFEPTERGENFVDMSKLDGADIVPFEEAPKEARLILKNEGVEASTADATCAASLFYLKEKTIQRVYLC</sequence>
<reference evidence="2 3" key="1">
    <citation type="submission" date="2013-02" db="EMBL/GenBank/DDBJ databases">
        <title>The Genome Sequence of Acinetobacter soli NIPH 2899.</title>
        <authorList>
            <consortium name="The Broad Institute Genome Sequencing Platform"/>
            <consortium name="The Broad Institute Genome Sequencing Center for Infectious Disease"/>
            <person name="Cerqueira G."/>
            <person name="Feldgarden M."/>
            <person name="Courvalin P."/>
            <person name="Perichon B."/>
            <person name="Grillot-Courvalin C."/>
            <person name="Clermont D."/>
            <person name="Rocha E."/>
            <person name="Yoon E.-J."/>
            <person name="Nemec A."/>
            <person name="Walker B."/>
            <person name="Young S.K."/>
            <person name="Zeng Q."/>
            <person name="Gargeya S."/>
            <person name="Fitzgerald M."/>
            <person name="Haas B."/>
            <person name="Abouelleil A."/>
            <person name="Alvarado L."/>
            <person name="Arachchi H.M."/>
            <person name="Berlin A.M."/>
            <person name="Chapman S.B."/>
            <person name="Dewar J."/>
            <person name="Goldberg J."/>
            <person name="Griggs A."/>
            <person name="Gujja S."/>
            <person name="Hansen M."/>
            <person name="Howarth C."/>
            <person name="Imamovic A."/>
            <person name="Larimer J."/>
            <person name="McCowan C."/>
            <person name="Murphy C."/>
            <person name="Neiman D."/>
            <person name="Pearson M."/>
            <person name="Priest M."/>
            <person name="Roberts A."/>
            <person name="Saif S."/>
            <person name="Shea T."/>
            <person name="Sisk P."/>
            <person name="Sykes S."/>
            <person name="Wortman J."/>
            <person name="Nusbaum C."/>
            <person name="Birren B."/>
        </authorList>
    </citation>
    <scope>NUCLEOTIDE SEQUENCE [LARGE SCALE GENOMIC DNA]</scope>
    <source>
        <strain evidence="2 3">NIPH 2899</strain>
    </source>
</reference>
<evidence type="ECO:0000313" key="2">
    <source>
        <dbReference type="EMBL" id="ENV60953.1"/>
    </source>
</evidence>
<name>A0ABP2U861_9GAMM</name>
<dbReference type="Proteomes" id="UP000018433">
    <property type="component" value="Unassembled WGS sequence"/>
</dbReference>
<evidence type="ECO:0000256" key="1">
    <source>
        <dbReference type="SAM" id="MobiDB-lite"/>
    </source>
</evidence>
<accession>A0ABP2U861</accession>
<dbReference type="EMBL" id="APPV01000006">
    <property type="protein sequence ID" value="ENV60953.1"/>
    <property type="molecule type" value="Genomic_DNA"/>
</dbReference>
<keyword evidence="3" id="KW-1185">Reference proteome</keyword>
<proteinExistence type="predicted"/>
<organism evidence="2 3">
    <name type="scientific">Acinetobacter soli NIPH 2899</name>
    <dbReference type="NCBI Taxonomy" id="1217677"/>
    <lineage>
        <taxon>Bacteria</taxon>
        <taxon>Pseudomonadati</taxon>
        <taxon>Pseudomonadota</taxon>
        <taxon>Gammaproteobacteria</taxon>
        <taxon>Moraxellales</taxon>
        <taxon>Moraxellaceae</taxon>
        <taxon>Acinetobacter</taxon>
    </lineage>
</organism>
<comment type="caution">
    <text evidence="2">The sequence shown here is derived from an EMBL/GenBank/DDBJ whole genome shotgun (WGS) entry which is preliminary data.</text>
</comment>
<evidence type="ECO:0008006" key="4">
    <source>
        <dbReference type="Google" id="ProtNLM"/>
    </source>
</evidence>
<feature type="compositionally biased region" description="Polar residues" evidence="1">
    <location>
        <begin position="20"/>
        <end position="30"/>
    </location>
</feature>
<feature type="region of interest" description="Disordered" evidence="1">
    <location>
        <begin position="20"/>
        <end position="61"/>
    </location>
</feature>
<dbReference type="PROSITE" id="PS51257">
    <property type="entry name" value="PROKAR_LIPOPROTEIN"/>
    <property type="match status" value="1"/>
</dbReference>
<dbReference type="RefSeq" id="WP_004943274.1">
    <property type="nucleotide sequence ID" value="NZ_KB849643.1"/>
</dbReference>